<dbReference type="InParanoid" id="K1RAJ8"/>
<gene>
    <name evidence="2" type="ORF">CGI_10018923</name>
</gene>
<organism evidence="2">
    <name type="scientific">Magallana gigas</name>
    <name type="common">Pacific oyster</name>
    <name type="synonym">Crassostrea gigas</name>
    <dbReference type="NCBI Taxonomy" id="29159"/>
    <lineage>
        <taxon>Eukaryota</taxon>
        <taxon>Metazoa</taxon>
        <taxon>Spiralia</taxon>
        <taxon>Lophotrochozoa</taxon>
        <taxon>Mollusca</taxon>
        <taxon>Bivalvia</taxon>
        <taxon>Autobranchia</taxon>
        <taxon>Pteriomorphia</taxon>
        <taxon>Ostreida</taxon>
        <taxon>Ostreoidea</taxon>
        <taxon>Ostreidae</taxon>
        <taxon>Magallana</taxon>
    </lineage>
</organism>
<feature type="compositionally biased region" description="Basic residues" evidence="1">
    <location>
        <begin position="1"/>
        <end position="16"/>
    </location>
</feature>
<feature type="region of interest" description="Disordered" evidence="1">
    <location>
        <begin position="1"/>
        <end position="68"/>
    </location>
</feature>
<proteinExistence type="predicted"/>
<protein>
    <submittedName>
        <fullName evidence="2">Uncharacterized protein</fullName>
    </submittedName>
</protein>
<feature type="compositionally biased region" description="Polar residues" evidence="1">
    <location>
        <begin position="40"/>
        <end position="50"/>
    </location>
</feature>
<dbReference type="EMBL" id="JH816350">
    <property type="protein sequence ID" value="EKC42773.1"/>
    <property type="molecule type" value="Genomic_DNA"/>
</dbReference>
<evidence type="ECO:0000256" key="1">
    <source>
        <dbReference type="SAM" id="MobiDB-lite"/>
    </source>
</evidence>
<feature type="region of interest" description="Disordered" evidence="1">
    <location>
        <begin position="181"/>
        <end position="203"/>
    </location>
</feature>
<accession>K1RAJ8</accession>
<evidence type="ECO:0000313" key="2">
    <source>
        <dbReference type="EMBL" id="EKC42773.1"/>
    </source>
</evidence>
<name>K1RAJ8_MAGGI</name>
<reference evidence="2" key="1">
    <citation type="journal article" date="2012" name="Nature">
        <title>The oyster genome reveals stress adaptation and complexity of shell formation.</title>
        <authorList>
            <person name="Zhang G."/>
            <person name="Fang X."/>
            <person name="Guo X."/>
            <person name="Li L."/>
            <person name="Luo R."/>
            <person name="Xu F."/>
            <person name="Yang P."/>
            <person name="Zhang L."/>
            <person name="Wang X."/>
            <person name="Qi H."/>
            <person name="Xiong Z."/>
            <person name="Que H."/>
            <person name="Xie Y."/>
            <person name="Holland P.W."/>
            <person name="Paps J."/>
            <person name="Zhu Y."/>
            <person name="Wu F."/>
            <person name="Chen Y."/>
            <person name="Wang J."/>
            <person name="Peng C."/>
            <person name="Meng J."/>
            <person name="Yang L."/>
            <person name="Liu J."/>
            <person name="Wen B."/>
            <person name="Zhang N."/>
            <person name="Huang Z."/>
            <person name="Zhu Q."/>
            <person name="Feng Y."/>
            <person name="Mount A."/>
            <person name="Hedgecock D."/>
            <person name="Xu Z."/>
            <person name="Liu Y."/>
            <person name="Domazet-Loso T."/>
            <person name="Du Y."/>
            <person name="Sun X."/>
            <person name="Zhang S."/>
            <person name="Liu B."/>
            <person name="Cheng P."/>
            <person name="Jiang X."/>
            <person name="Li J."/>
            <person name="Fan D."/>
            <person name="Wang W."/>
            <person name="Fu W."/>
            <person name="Wang T."/>
            <person name="Wang B."/>
            <person name="Zhang J."/>
            <person name="Peng Z."/>
            <person name="Li Y."/>
            <person name="Li N."/>
            <person name="Wang J."/>
            <person name="Chen M."/>
            <person name="He Y."/>
            <person name="Tan F."/>
            <person name="Song X."/>
            <person name="Zheng Q."/>
            <person name="Huang R."/>
            <person name="Yang H."/>
            <person name="Du X."/>
            <person name="Chen L."/>
            <person name="Yang M."/>
            <person name="Gaffney P.M."/>
            <person name="Wang S."/>
            <person name="Luo L."/>
            <person name="She Z."/>
            <person name="Ming Y."/>
            <person name="Huang W."/>
            <person name="Zhang S."/>
            <person name="Huang B."/>
            <person name="Zhang Y."/>
            <person name="Qu T."/>
            <person name="Ni P."/>
            <person name="Miao G."/>
            <person name="Wang J."/>
            <person name="Wang Q."/>
            <person name="Steinberg C.E."/>
            <person name="Wang H."/>
            <person name="Li N."/>
            <person name="Qian L."/>
            <person name="Zhang G."/>
            <person name="Li Y."/>
            <person name="Yang H."/>
            <person name="Liu X."/>
            <person name="Wang J."/>
            <person name="Yin Y."/>
            <person name="Wang J."/>
        </authorList>
    </citation>
    <scope>NUCLEOTIDE SEQUENCE [LARGE SCALE GENOMIC DNA]</scope>
    <source>
        <strain evidence="2">05x7-T-G4-1.051#20</strain>
    </source>
</reference>
<dbReference type="HOGENOM" id="CLU_1009190_0_0_1"/>
<sequence length="276" mass="29865">MSKEAKRLKKEARMKKLRETRERKLRGEYVPQKTRKRQPKTTATIRQSQRVAVKRRMTHDSQTQEDAPVIKKELKKVVKKKKKSQNEDPIPSNGKFQLLPGDAVMPVALISNIASSIDNNSIQNAEGGSSVTIPQTLQDLQQLTASINSNISFVANNSILNTGSGSSVTVPPTLLGLQQPTASSSNILPSSAEYGTSQRTSVPPQQVSLPFVSVTDINIQTVPPTENPGAPPFIFAIVPSATGDGQVLQAVPNSVLKDAVNSSNQVIPDQDQAKPD</sequence>
<dbReference type="AlphaFoldDB" id="K1RAJ8"/>
<feature type="compositionally biased region" description="Basic and acidic residues" evidence="1">
    <location>
        <begin position="17"/>
        <end position="27"/>
    </location>
</feature>